<keyword evidence="1" id="KW-0812">Transmembrane</keyword>
<dbReference type="PROSITE" id="PS51257">
    <property type="entry name" value="PROKAR_LIPOPROTEIN"/>
    <property type="match status" value="1"/>
</dbReference>
<evidence type="ECO:0000313" key="2">
    <source>
        <dbReference type="EMBL" id="TCN41449.1"/>
    </source>
</evidence>
<dbReference type="EMBL" id="SLVX01000013">
    <property type="protein sequence ID" value="TCN41449.1"/>
    <property type="molecule type" value="Genomic_DNA"/>
</dbReference>
<keyword evidence="1" id="KW-1133">Transmembrane helix</keyword>
<dbReference type="Proteomes" id="UP000295351">
    <property type="component" value="Unassembled WGS sequence"/>
</dbReference>
<evidence type="ECO:0000313" key="3">
    <source>
        <dbReference type="Proteomes" id="UP000295351"/>
    </source>
</evidence>
<dbReference type="AlphaFoldDB" id="A0A4R2CQA4"/>
<evidence type="ECO:0000256" key="1">
    <source>
        <dbReference type="SAM" id="Phobius"/>
    </source>
</evidence>
<feature type="transmembrane region" description="Helical" evidence="1">
    <location>
        <begin position="6"/>
        <end position="31"/>
    </location>
</feature>
<organism evidence="2 3">
    <name type="scientific">Shinella granuli</name>
    <dbReference type="NCBI Taxonomy" id="323621"/>
    <lineage>
        <taxon>Bacteria</taxon>
        <taxon>Pseudomonadati</taxon>
        <taxon>Pseudomonadota</taxon>
        <taxon>Alphaproteobacteria</taxon>
        <taxon>Hyphomicrobiales</taxon>
        <taxon>Rhizobiaceae</taxon>
        <taxon>Shinella</taxon>
    </lineage>
</organism>
<sequence>MVRGALYWVALTILLGCAIVGVASPFIRILAGP</sequence>
<accession>A0A4R2CQA4</accession>
<gene>
    <name evidence="2" type="ORF">EV665_11334</name>
</gene>
<proteinExistence type="predicted"/>
<name>A0A4R2CQA4_SHIGR</name>
<keyword evidence="3" id="KW-1185">Reference proteome</keyword>
<comment type="caution">
    <text evidence="2">The sequence shown here is derived from an EMBL/GenBank/DDBJ whole genome shotgun (WGS) entry which is preliminary data.</text>
</comment>
<protein>
    <submittedName>
        <fullName evidence="2">Uncharacterized protein</fullName>
    </submittedName>
</protein>
<keyword evidence="1" id="KW-0472">Membrane</keyword>
<reference evidence="2 3" key="1">
    <citation type="submission" date="2019-03" db="EMBL/GenBank/DDBJ databases">
        <title>Genomic Encyclopedia of Type Strains, Phase IV (KMG-IV): sequencing the most valuable type-strain genomes for metagenomic binning, comparative biology and taxonomic classification.</title>
        <authorList>
            <person name="Goeker M."/>
        </authorList>
    </citation>
    <scope>NUCLEOTIDE SEQUENCE [LARGE SCALE GENOMIC DNA]</scope>
    <source>
        <strain evidence="2 3">DSM 18401</strain>
    </source>
</reference>